<evidence type="ECO:0000256" key="3">
    <source>
        <dbReference type="ARBA" id="ARBA00022801"/>
    </source>
</evidence>
<comment type="cofactor">
    <cofactor evidence="1">
        <name>Mg(2+)</name>
        <dbReference type="ChEBI" id="CHEBI:18420"/>
    </cofactor>
</comment>
<dbReference type="EMBL" id="QWDE01000001">
    <property type="protein sequence ID" value="RFZ85755.1"/>
    <property type="molecule type" value="Genomic_DNA"/>
</dbReference>
<comment type="caution">
    <text evidence="6">The sequence shown here is derived from an EMBL/GenBank/DDBJ whole genome shotgun (WGS) entry which is preliminary data.</text>
</comment>
<keyword evidence="3" id="KW-0378">Hydrolase</keyword>
<keyword evidence="5" id="KW-0119">Carbohydrate metabolism</keyword>
<evidence type="ECO:0000313" key="7">
    <source>
        <dbReference type="Proteomes" id="UP000260823"/>
    </source>
</evidence>
<organism evidence="6 7">
    <name type="scientific">Mucilaginibacter terrenus</name>
    <dbReference type="NCBI Taxonomy" id="2482727"/>
    <lineage>
        <taxon>Bacteria</taxon>
        <taxon>Pseudomonadati</taxon>
        <taxon>Bacteroidota</taxon>
        <taxon>Sphingobacteriia</taxon>
        <taxon>Sphingobacteriales</taxon>
        <taxon>Sphingobacteriaceae</taxon>
        <taxon>Mucilaginibacter</taxon>
    </lineage>
</organism>
<evidence type="ECO:0000313" key="6">
    <source>
        <dbReference type="EMBL" id="RFZ85755.1"/>
    </source>
</evidence>
<dbReference type="AlphaFoldDB" id="A0A3E2NXL1"/>
<dbReference type="GO" id="GO:0046872">
    <property type="term" value="F:metal ion binding"/>
    <property type="evidence" value="ECO:0007669"/>
    <property type="project" value="UniProtKB-KW"/>
</dbReference>
<keyword evidence="7" id="KW-1185">Reference proteome</keyword>
<dbReference type="GO" id="GO:0005975">
    <property type="term" value="P:carbohydrate metabolic process"/>
    <property type="evidence" value="ECO:0007669"/>
    <property type="project" value="InterPro"/>
</dbReference>
<evidence type="ECO:0000256" key="5">
    <source>
        <dbReference type="ARBA" id="ARBA00023277"/>
    </source>
</evidence>
<dbReference type="InterPro" id="IPR006879">
    <property type="entry name" value="YdjC-like"/>
</dbReference>
<dbReference type="PANTHER" id="PTHR31609">
    <property type="entry name" value="YDJC DEACETYLASE FAMILY MEMBER"/>
    <property type="match status" value="1"/>
</dbReference>
<dbReference type="Pfam" id="PF04794">
    <property type="entry name" value="YdjC"/>
    <property type="match status" value="1"/>
</dbReference>
<proteinExistence type="predicted"/>
<dbReference type="InterPro" id="IPR011330">
    <property type="entry name" value="Glyco_hydro/deAcase_b/a-brl"/>
</dbReference>
<evidence type="ECO:0000256" key="2">
    <source>
        <dbReference type="ARBA" id="ARBA00022723"/>
    </source>
</evidence>
<dbReference type="PANTHER" id="PTHR31609:SF1">
    <property type="entry name" value="CARBOHYDRATE DEACETYLASE"/>
    <property type="match status" value="1"/>
</dbReference>
<gene>
    <name evidence="6" type="ORF">DYU05_09215</name>
</gene>
<evidence type="ECO:0000256" key="4">
    <source>
        <dbReference type="ARBA" id="ARBA00022842"/>
    </source>
</evidence>
<name>A0A3E2NXL1_9SPHI</name>
<keyword evidence="2" id="KW-0479">Metal-binding</keyword>
<dbReference type="SUPFAM" id="SSF88713">
    <property type="entry name" value="Glycoside hydrolase/deacetylase"/>
    <property type="match status" value="1"/>
</dbReference>
<reference evidence="6 7" key="1">
    <citation type="submission" date="2018-08" db="EMBL/GenBank/DDBJ databases">
        <title>Mucilaginibacter terrae sp. nov., isolated from manganese diggings.</title>
        <authorList>
            <person name="Huang Y."/>
            <person name="Zhou Z."/>
        </authorList>
    </citation>
    <scope>NUCLEOTIDE SEQUENCE [LARGE SCALE GENOMIC DNA]</scope>
    <source>
        <strain evidence="6 7">ZH6</strain>
    </source>
</reference>
<dbReference type="GO" id="GO:0019213">
    <property type="term" value="F:deacetylase activity"/>
    <property type="evidence" value="ECO:0007669"/>
    <property type="project" value="TreeGrafter"/>
</dbReference>
<evidence type="ECO:0000256" key="1">
    <source>
        <dbReference type="ARBA" id="ARBA00001946"/>
    </source>
</evidence>
<keyword evidence="4" id="KW-0460">Magnesium</keyword>
<dbReference type="Gene3D" id="3.20.20.370">
    <property type="entry name" value="Glycoside hydrolase/deacetylase"/>
    <property type="match status" value="1"/>
</dbReference>
<dbReference type="GO" id="GO:0016787">
    <property type="term" value="F:hydrolase activity"/>
    <property type="evidence" value="ECO:0007669"/>
    <property type="project" value="UniProtKB-KW"/>
</dbReference>
<accession>A0A3E2NXL1</accession>
<dbReference type="RefSeq" id="WP_117382652.1">
    <property type="nucleotide sequence ID" value="NZ_QWDE01000001.1"/>
</dbReference>
<sequence>MQIPKNVLANADDFGYSSSVNKAILLCYERGIINSTSLMTNTEGFYDAVEKIHSNSAITNIGVHVDLAELRPITNIDPFFLNETGGWNISVTGSLMRYFSSAQKDALYKEIVAQVNRAIDQKIFITHIDSHLHLHTLPAFIGIFSQVAKEYRLKLRLAQTYRQGSFTKYLYRYIINQKLIRKELNYSDRFETIEYFLSKYPNSNIARKTELMLHPDLDANGNLVDHYDSNTMIRWLDFLGQPYTS</sequence>
<protein>
    <submittedName>
        <fullName evidence="6">ChbG/HpnK family deacetylase</fullName>
    </submittedName>
</protein>
<dbReference type="Proteomes" id="UP000260823">
    <property type="component" value="Unassembled WGS sequence"/>
</dbReference>